<sequence length="638" mass="72329">MTAMNILTVENISKSYGMKTLFNNISLGIQEGERIGIIGVNGTGKSTLLKVLAGIVPPDGGTVTIGNRMRVEFLPQNPVFEEAGTVLDQIFAGDSPLMQLVKEYEQTIERISSDPGDEKLQQKLADLNERMDRMGAWDVETNAKAILTRLGLHHFSAEVRLLSGGQRKRVAMARALINPADLLILDEPTNHIDNETVEWLEGYLSRFKGALLLITHDRYFLDRVVNRIVELDRGNLYSYDGNYTYFLEKKAEREEREAATEATRQNMLRRELAWLRRGAKARTTKQKARIDRVHQLQENKPQAQQQALEIELKSQRLGKKIIELEHISAAFDGRTLIHDFSYIAVPGDRVGIVGPNGSGKSTLLKIIAGKLVPSSGEAVLGPTVRMGYYGQENTEMDESQRVIDYIKEAGHVIHLADGKTLSAGQMLERFLFAPEAHGTLIGRLSGGEKRRLYLLRVLMGEPNVLLLDEPTNDLDIQTLSILEDYLENFPGVVITVSHDRYFLDRTAERLFAFEGNGLIKEYNGNYSEYLDARKYEESQKAMNEHREAKEAVSREKKEKPRRLTYKEKLEFETIEQEISKLEQRSETLERDMAQTGSDYGRLAELTEEKNKVDAELEAKVERWAELNMLVEEIEAQKS</sequence>
<dbReference type="GO" id="GO:0003677">
    <property type="term" value="F:DNA binding"/>
    <property type="evidence" value="ECO:0007669"/>
    <property type="project" value="InterPro"/>
</dbReference>
<dbReference type="HOGENOM" id="CLU_000604_36_0_9"/>
<evidence type="ECO:0000256" key="4">
    <source>
        <dbReference type="SAM" id="MobiDB-lite"/>
    </source>
</evidence>
<dbReference type="FunFam" id="3.40.50.300:FF:000011">
    <property type="entry name" value="Putative ABC transporter ATP-binding component"/>
    <property type="match status" value="1"/>
</dbReference>
<comment type="caution">
    <text evidence="6">The sequence shown here is derived from an EMBL/GenBank/DDBJ whole genome shotgun (WGS) entry which is preliminary data.</text>
</comment>
<gene>
    <name evidence="6" type="ORF">HMPREF0083_02087</name>
</gene>
<dbReference type="InterPro" id="IPR032781">
    <property type="entry name" value="ABC_tran_Xtn"/>
</dbReference>
<dbReference type="CDD" id="cd03221">
    <property type="entry name" value="ABCF_EF-3"/>
    <property type="match status" value="2"/>
</dbReference>
<dbReference type="InterPro" id="IPR051309">
    <property type="entry name" value="ABCF_ATPase"/>
</dbReference>
<dbReference type="PATRIC" id="fig|649747.3.peg.1884"/>
<dbReference type="SMART" id="SM00382">
    <property type="entry name" value="AAA"/>
    <property type="match status" value="2"/>
</dbReference>
<dbReference type="PANTHER" id="PTHR42855:SF1">
    <property type="entry name" value="ABC TRANSPORTER DOMAIN-CONTAINING PROTEIN"/>
    <property type="match status" value="1"/>
</dbReference>
<protein>
    <submittedName>
        <fullName evidence="6">ABC transporter, ATP-binding protein</fullName>
    </submittedName>
</protein>
<reference evidence="6 7" key="1">
    <citation type="submission" date="2013-08" db="EMBL/GenBank/DDBJ databases">
        <authorList>
            <person name="Weinstock G."/>
            <person name="Sodergren E."/>
            <person name="Wylie T."/>
            <person name="Fulton L."/>
            <person name="Fulton R."/>
            <person name="Fronick C."/>
            <person name="O'Laughlin M."/>
            <person name="Godfrey J."/>
            <person name="Miner T."/>
            <person name="Herter B."/>
            <person name="Appelbaum E."/>
            <person name="Cordes M."/>
            <person name="Lek S."/>
            <person name="Wollam A."/>
            <person name="Pepin K.H."/>
            <person name="Palsikar V.B."/>
            <person name="Mitreva M."/>
            <person name="Wilson R.K."/>
        </authorList>
    </citation>
    <scope>NUCLEOTIDE SEQUENCE [LARGE SCALE GENOMIC DNA]</scope>
    <source>
        <strain evidence="6 7">ATCC 12856</strain>
    </source>
</reference>
<dbReference type="InterPro" id="IPR027417">
    <property type="entry name" value="P-loop_NTPase"/>
</dbReference>
<proteinExistence type="predicted"/>
<dbReference type="EMBL" id="AWSJ01000136">
    <property type="protein sequence ID" value="ERI09824.1"/>
    <property type="molecule type" value="Genomic_DNA"/>
</dbReference>
<evidence type="ECO:0000256" key="2">
    <source>
        <dbReference type="ARBA" id="ARBA00022741"/>
    </source>
</evidence>
<evidence type="ECO:0000259" key="5">
    <source>
        <dbReference type="PROSITE" id="PS50893"/>
    </source>
</evidence>
<dbReference type="Proteomes" id="UP000016511">
    <property type="component" value="Unassembled WGS sequence"/>
</dbReference>
<evidence type="ECO:0000256" key="1">
    <source>
        <dbReference type="ARBA" id="ARBA00022737"/>
    </source>
</evidence>
<evidence type="ECO:0000313" key="7">
    <source>
        <dbReference type="Proteomes" id="UP000016511"/>
    </source>
</evidence>
<feature type="compositionally biased region" description="Basic and acidic residues" evidence="4">
    <location>
        <begin position="540"/>
        <end position="558"/>
    </location>
</feature>
<dbReference type="eggNOG" id="COG0488">
    <property type="taxonomic scope" value="Bacteria"/>
</dbReference>
<dbReference type="InterPro" id="IPR032524">
    <property type="entry name" value="ABC_tran_C"/>
</dbReference>
<dbReference type="Pfam" id="PF16326">
    <property type="entry name" value="ABC_tran_CTD"/>
    <property type="match status" value="1"/>
</dbReference>
<feature type="domain" description="ABC transporter" evidence="5">
    <location>
        <begin position="322"/>
        <end position="540"/>
    </location>
</feature>
<accession>U1WMM0</accession>
<evidence type="ECO:0000256" key="3">
    <source>
        <dbReference type="ARBA" id="ARBA00022840"/>
    </source>
</evidence>
<dbReference type="Pfam" id="PF12848">
    <property type="entry name" value="ABC_tran_Xtn"/>
    <property type="match status" value="1"/>
</dbReference>
<dbReference type="AlphaFoldDB" id="U1WMM0"/>
<organism evidence="6 7">
    <name type="scientific">Aneurinibacillus aneurinilyticus ATCC 12856</name>
    <dbReference type="NCBI Taxonomy" id="649747"/>
    <lineage>
        <taxon>Bacteria</taxon>
        <taxon>Bacillati</taxon>
        <taxon>Bacillota</taxon>
        <taxon>Bacilli</taxon>
        <taxon>Bacillales</taxon>
        <taxon>Paenibacillaceae</taxon>
        <taxon>Aneurinibacillus group</taxon>
        <taxon>Aneurinibacillus</taxon>
    </lineage>
</organism>
<keyword evidence="7" id="KW-1185">Reference proteome</keyword>
<keyword evidence="2" id="KW-0547">Nucleotide-binding</keyword>
<feature type="domain" description="ABC transporter" evidence="5">
    <location>
        <begin position="7"/>
        <end position="258"/>
    </location>
</feature>
<dbReference type="Pfam" id="PF00005">
    <property type="entry name" value="ABC_tran"/>
    <property type="match status" value="2"/>
</dbReference>
<dbReference type="PROSITE" id="PS50893">
    <property type="entry name" value="ABC_TRANSPORTER_2"/>
    <property type="match status" value="2"/>
</dbReference>
<dbReference type="GO" id="GO:0016887">
    <property type="term" value="F:ATP hydrolysis activity"/>
    <property type="evidence" value="ECO:0007669"/>
    <property type="project" value="InterPro"/>
</dbReference>
<dbReference type="Gene3D" id="1.10.287.380">
    <property type="entry name" value="Valyl-tRNA synthetase, C-terminal domain"/>
    <property type="match status" value="1"/>
</dbReference>
<dbReference type="InterPro" id="IPR017871">
    <property type="entry name" value="ABC_transporter-like_CS"/>
</dbReference>
<dbReference type="InterPro" id="IPR003593">
    <property type="entry name" value="AAA+_ATPase"/>
</dbReference>
<dbReference type="InterPro" id="IPR003439">
    <property type="entry name" value="ABC_transporter-like_ATP-bd"/>
</dbReference>
<dbReference type="STRING" id="649747.HMPREF0083_02087"/>
<keyword evidence="1" id="KW-0677">Repeat</keyword>
<dbReference type="PROSITE" id="PS00211">
    <property type="entry name" value="ABC_TRANSPORTER_1"/>
    <property type="match status" value="1"/>
</dbReference>
<evidence type="ECO:0000313" key="6">
    <source>
        <dbReference type="EMBL" id="ERI09824.1"/>
    </source>
</evidence>
<dbReference type="Gene3D" id="3.40.50.300">
    <property type="entry name" value="P-loop containing nucleotide triphosphate hydrolases"/>
    <property type="match status" value="2"/>
</dbReference>
<dbReference type="GO" id="GO:0005524">
    <property type="term" value="F:ATP binding"/>
    <property type="evidence" value="ECO:0007669"/>
    <property type="project" value="UniProtKB-KW"/>
</dbReference>
<dbReference type="FunFam" id="3.40.50.300:FF:000309">
    <property type="entry name" value="ABC transporter ATP-binding protein"/>
    <property type="match status" value="1"/>
</dbReference>
<dbReference type="SUPFAM" id="SSF52540">
    <property type="entry name" value="P-loop containing nucleoside triphosphate hydrolases"/>
    <property type="match status" value="2"/>
</dbReference>
<feature type="region of interest" description="Disordered" evidence="4">
    <location>
        <begin position="540"/>
        <end position="559"/>
    </location>
</feature>
<dbReference type="PANTHER" id="PTHR42855">
    <property type="entry name" value="ABC TRANSPORTER ATP-BINDING SUBUNIT"/>
    <property type="match status" value="1"/>
</dbReference>
<keyword evidence="3 6" id="KW-0067">ATP-binding</keyword>
<dbReference type="InterPro" id="IPR037118">
    <property type="entry name" value="Val-tRNA_synth_C_sf"/>
</dbReference>
<name>U1WMM0_ANEAE</name>